<reference evidence="2" key="1">
    <citation type="submission" date="2021-02" db="EMBL/GenBank/DDBJ databases">
        <title>Fulvivirga sp. S481 isolated from sea water.</title>
        <authorList>
            <person name="Bae S.S."/>
            <person name="Baek K."/>
        </authorList>
    </citation>
    <scope>NUCLEOTIDE SEQUENCE</scope>
    <source>
        <strain evidence="2">S481</strain>
    </source>
</reference>
<evidence type="ECO:0000313" key="3">
    <source>
        <dbReference type="Proteomes" id="UP000662783"/>
    </source>
</evidence>
<dbReference type="EMBL" id="CP070608">
    <property type="protein sequence ID" value="QSE97127.1"/>
    <property type="molecule type" value="Genomic_DNA"/>
</dbReference>
<feature type="coiled-coil region" evidence="1">
    <location>
        <begin position="10"/>
        <end position="74"/>
    </location>
</feature>
<evidence type="ECO:0000313" key="2">
    <source>
        <dbReference type="EMBL" id="QSE97127.1"/>
    </source>
</evidence>
<dbReference type="Proteomes" id="UP000662783">
    <property type="component" value="Chromosome"/>
</dbReference>
<organism evidence="2 3">
    <name type="scientific">Fulvivirga lutea</name>
    <dbReference type="NCBI Taxonomy" id="2810512"/>
    <lineage>
        <taxon>Bacteria</taxon>
        <taxon>Pseudomonadati</taxon>
        <taxon>Bacteroidota</taxon>
        <taxon>Cytophagia</taxon>
        <taxon>Cytophagales</taxon>
        <taxon>Fulvivirgaceae</taxon>
        <taxon>Fulvivirga</taxon>
    </lineage>
</organism>
<dbReference type="RefSeq" id="WP_205721640.1">
    <property type="nucleotide sequence ID" value="NZ_CP070608.1"/>
</dbReference>
<keyword evidence="3" id="KW-1185">Reference proteome</keyword>
<proteinExistence type="predicted"/>
<protein>
    <submittedName>
        <fullName evidence="2">3-oxoacyl-ACP synthase</fullName>
    </submittedName>
</protein>
<accession>A0A974WHB5</accession>
<keyword evidence="1" id="KW-0175">Coiled coil</keyword>
<dbReference type="KEGG" id="fuv:JR347_16270"/>
<gene>
    <name evidence="2" type="ORF">JR347_16270</name>
</gene>
<evidence type="ECO:0000256" key="1">
    <source>
        <dbReference type="SAM" id="Coils"/>
    </source>
</evidence>
<sequence>MKKQVLAACKQAVTSKLADLKNQIKDLQESANEDSKSAMGDKYETGRAMVHLEQENLMTRYTELSNQLEILNALTTEDTKIIQNGSLIITDMGIFYMSIGLGKIDIENSSVFAIAPNSPIGQELIGKSAGMNVTVNGRTYNIKDVK</sequence>
<name>A0A974WHB5_9BACT</name>
<dbReference type="AlphaFoldDB" id="A0A974WHB5"/>